<feature type="transmembrane region" description="Helical" evidence="2">
    <location>
        <begin position="33"/>
        <end position="62"/>
    </location>
</feature>
<evidence type="ECO:0000256" key="2">
    <source>
        <dbReference type="SAM" id="Phobius"/>
    </source>
</evidence>
<name>A0A4R5BMR2_9PSEU</name>
<keyword evidence="4" id="KW-0808">Transferase</keyword>
<comment type="similarity">
    <text evidence="1">Belongs to the bacterial sugar transferase family.</text>
</comment>
<dbReference type="EMBL" id="SMLA01000019">
    <property type="protein sequence ID" value="TDD88101.1"/>
    <property type="molecule type" value="Genomic_DNA"/>
</dbReference>
<evidence type="ECO:0000313" key="5">
    <source>
        <dbReference type="Proteomes" id="UP000294723"/>
    </source>
</evidence>
<evidence type="ECO:0000313" key="4">
    <source>
        <dbReference type="EMBL" id="TDD88101.1"/>
    </source>
</evidence>
<gene>
    <name evidence="4" type="ORF">E1202_15040</name>
</gene>
<evidence type="ECO:0000256" key="1">
    <source>
        <dbReference type="ARBA" id="ARBA00006464"/>
    </source>
</evidence>
<proteinExistence type="inferred from homology"/>
<evidence type="ECO:0000259" key="3">
    <source>
        <dbReference type="Pfam" id="PF02397"/>
    </source>
</evidence>
<accession>A0A4R5BMR2</accession>
<protein>
    <submittedName>
        <fullName evidence="4">Sugar transferase</fullName>
    </submittedName>
</protein>
<keyword evidence="2" id="KW-1133">Transmembrane helix</keyword>
<keyword evidence="5" id="KW-1185">Reference proteome</keyword>
<dbReference type="Proteomes" id="UP000294723">
    <property type="component" value="Unassembled WGS sequence"/>
</dbReference>
<comment type="caution">
    <text evidence="4">The sequence shown here is derived from an EMBL/GenBank/DDBJ whole genome shotgun (WGS) entry which is preliminary data.</text>
</comment>
<sequence length="231" mass="25419">MATCCSCSSQSFRGGVPVIDRDLPVRRPLDPPLWAGVVLAIVALGLLAIPMLVIGALVRLTGPGPALLRQRRVGLAGEPFTLYKFRTMRVGGSDAAHRELIARELRGEDTLIDGSCKLDTDPRITRFGSWLRRTSLDELPQLINVVRGDMALVGPRPCLEWEAAMFPAAYAERFTVRPGMTGLWQVNGRSTMGTLEMLQLDLAYVRQRCFWSDLVILARTVPSMLRGGGSR</sequence>
<feature type="domain" description="Bacterial sugar transferase" evidence="3">
    <location>
        <begin position="37"/>
        <end position="225"/>
    </location>
</feature>
<dbReference type="Pfam" id="PF02397">
    <property type="entry name" value="Bac_transf"/>
    <property type="match status" value="1"/>
</dbReference>
<keyword evidence="2" id="KW-0812">Transmembrane</keyword>
<dbReference type="PANTHER" id="PTHR30576">
    <property type="entry name" value="COLANIC BIOSYNTHESIS UDP-GLUCOSE LIPID CARRIER TRANSFERASE"/>
    <property type="match status" value="1"/>
</dbReference>
<keyword evidence="2" id="KW-0472">Membrane</keyword>
<dbReference type="AlphaFoldDB" id="A0A4R5BMR2"/>
<dbReference type="GO" id="GO:0016780">
    <property type="term" value="F:phosphotransferase activity, for other substituted phosphate groups"/>
    <property type="evidence" value="ECO:0007669"/>
    <property type="project" value="TreeGrafter"/>
</dbReference>
<organism evidence="4 5">
    <name type="scientific">Saccharopolyspora karakumensis</name>
    <dbReference type="NCBI Taxonomy" id="2530386"/>
    <lineage>
        <taxon>Bacteria</taxon>
        <taxon>Bacillati</taxon>
        <taxon>Actinomycetota</taxon>
        <taxon>Actinomycetes</taxon>
        <taxon>Pseudonocardiales</taxon>
        <taxon>Pseudonocardiaceae</taxon>
        <taxon>Saccharopolyspora</taxon>
    </lineage>
</organism>
<dbReference type="InterPro" id="IPR003362">
    <property type="entry name" value="Bact_transf"/>
</dbReference>
<dbReference type="PANTHER" id="PTHR30576:SF10">
    <property type="entry name" value="SLL5057 PROTEIN"/>
    <property type="match status" value="1"/>
</dbReference>
<reference evidence="4 5" key="1">
    <citation type="submission" date="2019-03" db="EMBL/GenBank/DDBJ databases">
        <title>Draft genome sequences of novel Actinobacteria.</title>
        <authorList>
            <person name="Sahin N."/>
            <person name="Ay H."/>
            <person name="Saygin H."/>
        </authorList>
    </citation>
    <scope>NUCLEOTIDE SEQUENCE [LARGE SCALE GENOMIC DNA]</scope>
    <source>
        <strain evidence="4 5">5K548</strain>
    </source>
</reference>